<dbReference type="GeneID" id="300575895"/>
<evidence type="ECO:0000313" key="1">
    <source>
        <dbReference type="EMBL" id="TFB04578.1"/>
    </source>
</evidence>
<proteinExistence type="predicted"/>
<protein>
    <submittedName>
        <fullName evidence="1">Uncharacterized protein</fullName>
    </submittedName>
</protein>
<gene>
    <name evidence="1" type="ORF">CCMA1212_004129</name>
</gene>
<organism evidence="1 2">
    <name type="scientific">Trichoderma ghanense</name>
    <dbReference type="NCBI Taxonomy" id="65468"/>
    <lineage>
        <taxon>Eukaryota</taxon>
        <taxon>Fungi</taxon>
        <taxon>Dikarya</taxon>
        <taxon>Ascomycota</taxon>
        <taxon>Pezizomycotina</taxon>
        <taxon>Sordariomycetes</taxon>
        <taxon>Hypocreomycetidae</taxon>
        <taxon>Hypocreales</taxon>
        <taxon>Hypocreaceae</taxon>
        <taxon>Trichoderma</taxon>
    </lineage>
</organism>
<accession>A0ABY2H8L5</accession>
<name>A0ABY2H8L5_9HYPO</name>
<dbReference type="EMBL" id="PPTA01000004">
    <property type="protein sequence ID" value="TFB04578.1"/>
    <property type="molecule type" value="Genomic_DNA"/>
</dbReference>
<dbReference type="RefSeq" id="XP_073560779.1">
    <property type="nucleotide sequence ID" value="XM_073701445.1"/>
</dbReference>
<dbReference type="Proteomes" id="UP001642720">
    <property type="component" value="Unassembled WGS sequence"/>
</dbReference>
<reference evidence="1 2" key="1">
    <citation type="submission" date="2018-01" db="EMBL/GenBank/DDBJ databases">
        <title>Genome characterization of the sugarcane-associated fungus Trichoderma ghanense CCMA-1212 and their application in lignocelulose bioconversion.</title>
        <authorList>
            <person name="Steindorff A.S."/>
            <person name="Mendes T.D."/>
            <person name="Vilela E.S.D."/>
            <person name="Rodrigues D.S."/>
            <person name="Formighieri E.F."/>
            <person name="Melo I.S."/>
            <person name="Favaro L.C.L."/>
        </authorList>
    </citation>
    <scope>NUCLEOTIDE SEQUENCE [LARGE SCALE GENOMIC DNA]</scope>
    <source>
        <strain evidence="1 2">CCMA-1212</strain>
    </source>
</reference>
<sequence length="88" mass="9901">MASVRCLGQASPVLTTVQESVPKFLRRTKYEYQLRNFDFDLNGSVPERRKFNTSSVIEYHNNNSGGKISLLALARRPLAPHTLAGIPR</sequence>
<comment type="caution">
    <text evidence="1">The sequence shown here is derived from an EMBL/GenBank/DDBJ whole genome shotgun (WGS) entry which is preliminary data.</text>
</comment>
<keyword evidence="2" id="KW-1185">Reference proteome</keyword>
<evidence type="ECO:0000313" key="2">
    <source>
        <dbReference type="Proteomes" id="UP001642720"/>
    </source>
</evidence>